<sequence length="83" mass="9359">MKAASLSDNKQRSITLRGILPDVRRLPSYDKLKLIRILAEELESSKNIFPFEQGKTYSLPTPYNTFGAGEILMRTLKGSEADK</sequence>
<accession>A0A450TR75</accession>
<proteinExistence type="predicted"/>
<evidence type="ECO:0000313" key="2">
    <source>
        <dbReference type="EMBL" id="VFJ70657.1"/>
    </source>
</evidence>
<dbReference type="EMBL" id="CAADEX010000293">
    <property type="protein sequence ID" value="VFJ70657.1"/>
    <property type="molecule type" value="Genomic_DNA"/>
</dbReference>
<organism evidence="2">
    <name type="scientific">Candidatus Kentrum sp. DK</name>
    <dbReference type="NCBI Taxonomy" id="2126562"/>
    <lineage>
        <taxon>Bacteria</taxon>
        <taxon>Pseudomonadati</taxon>
        <taxon>Pseudomonadota</taxon>
        <taxon>Gammaproteobacteria</taxon>
        <taxon>Candidatus Kentrum</taxon>
    </lineage>
</organism>
<gene>
    <name evidence="2" type="ORF">BECKDK2373B_GA0170837_12932</name>
    <name evidence="1" type="ORF">BECKDK2373C_GA0170839_104323</name>
</gene>
<evidence type="ECO:0000313" key="1">
    <source>
        <dbReference type="EMBL" id="VFJ54475.1"/>
    </source>
</evidence>
<dbReference type="AlphaFoldDB" id="A0A450TR75"/>
<dbReference type="EMBL" id="CAADEY010000043">
    <property type="protein sequence ID" value="VFJ54475.1"/>
    <property type="molecule type" value="Genomic_DNA"/>
</dbReference>
<protein>
    <submittedName>
        <fullName evidence="2">Uncharacterized protein</fullName>
    </submittedName>
</protein>
<name>A0A450TR75_9GAMM</name>
<reference evidence="2" key="1">
    <citation type="submission" date="2019-02" db="EMBL/GenBank/DDBJ databases">
        <authorList>
            <person name="Gruber-Vodicka R. H."/>
            <person name="Seah K. B. B."/>
        </authorList>
    </citation>
    <scope>NUCLEOTIDE SEQUENCE</scope>
    <source>
        <strain evidence="1">BECK_DK161</strain>
        <strain evidence="2">BECK_DK47</strain>
    </source>
</reference>